<keyword evidence="5" id="KW-0255">Endonuclease</keyword>
<proteinExistence type="inferred from homology"/>
<dbReference type="PROSITE" id="PS01229">
    <property type="entry name" value="COF_2"/>
    <property type="match status" value="1"/>
</dbReference>
<comment type="cofactor">
    <cofactor evidence="1">
        <name>Zn(2+)</name>
        <dbReference type="ChEBI" id="CHEBI:29105"/>
    </cofactor>
</comment>
<dbReference type="InterPro" id="IPR023091">
    <property type="entry name" value="MetalPrtase_cat_dom_sf_prd"/>
</dbReference>
<dbReference type="InterPro" id="IPR006379">
    <property type="entry name" value="HAD-SF_hydro_IIB"/>
</dbReference>
<dbReference type="InterPro" id="IPR036412">
    <property type="entry name" value="HAD-like_sf"/>
</dbReference>
<accession>A0ABD3E8V9</accession>
<evidence type="ECO:0000313" key="8">
    <source>
        <dbReference type="EMBL" id="KAL3650778.1"/>
    </source>
</evidence>
<dbReference type="InterPro" id="IPR023214">
    <property type="entry name" value="HAD_sf"/>
</dbReference>
<dbReference type="EMBL" id="JAVIJP010000007">
    <property type="protein sequence ID" value="KAL3650778.1"/>
    <property type="molecule type" value="Genomic_DNA"/>
</dbReference>
<gene>
    <name evidence="8" type="ORF">CASFOL_007181</name>
</gene>
<keyword evidence="7" id="KW-0862">Zinc</keyword>
<dbReference type="NCBIfam" id="TIGR00043">
    <property type="entry name" value="rRNA maturation RNase YbeY"/>
    <property type="match status" value="1"/>
</dbReference>
<dbReference type="InterPro" id="IPR002036">
    <property type="entry name" value="YbeY"/>
</dbReference>
<dbReference type="SFLD" id="SFLDG01140">
    <property type="entry name" value="C2.B:_Phosphomannomutase_and_P"/>
    <property type="match status" value="1"/>
</dbReference>
<dbReference type="Pfam" id="PF08282">
    <property type="entry name" value="Hydrolase_3"/>
    <property type="match status" value="1"/>
</dbReference>
<evidence type="ECO:0000256" key="6">
    <source>
        <dbReference type="ARBA" id="ARBA00022801"/>
    </source>
</evidence>
<keyword evidence="9" id="KW-1185">Reference proteome</keyword>
<evidence type="ECO:0000256" key="3">
    <source>
        <dbReference type="ARBA" id="ARBA00022722"/>
    </source>
</evidence>
<dbReference type="GO" id="GO:0004519">
    <property type="term" value="F:endonuclease activity"/>
    <property type="evidence" value="ECO:0007669"/>
    <property type="project" value="UniProtKB-KW"/>
</dbReference>
<organism evidence="8 9">
    <name type="scientific">Castilleja foliolosa</name>
    <dbReference type="NCBI Taxonomy" id="1961234"/>
    <lineage>
        <taxon>Eukaryota</taxon>
        <taxon>Viridiplantae</taxon>
        <taxon>Streptophyta</taxon>
        <taxon>Embryophyta</taxon>
        <taxon>Tracheophyta</taxon>
        <taxon>Spermatophyta</taxon>
        <taxon>Magnoliopsida</taxon>
        <taxon>eudicotyledons</taxon>
        <taxon>Gunneridae</taxon>
        <taxon>Pentapetalae</taxon>
        <taxon>asterids</taxon>
        <taxon>lamiids</taxon>
        <taxon>Lamiales</taxon>
        <taxon>Orobanchaceae</taxon>
        <taxon>Pedicularideae</taxon>
        <taxon>Castillejinae</taxon>
        <taxon>Castilleja</taxon>
    </lineage>
</organism>
<sequence>MFSRLSPLLRIPPPPSPSPMTALVISRALPSVAALHSKLPSPLPLLRFHITTSSLDTHSLFGRRRFHSYSNSRIARQFGSRNGNVTVSSASRREYRKFRGRRVAAKKSKEKELELSVKICIEEQLPEDPEIMDIAEMMRLNVPMAMKLAFERLITSEYTTRDAAISDVGCFQSIELSVLLCNDEFIRKLNKEWRGEDHATDVLSMSQHIPELKLPILMLGDIVISAETAARQAEERGHTLIDEIRILVTFEHVLPKLYWQRLTCKIEQVILAYWMLGHHSKCRLTLSRLKDVDVEVHGLLHLLGFDHELSDEAEEEMENEEELILHSLGWKGKGLIQSAYDAEANGRPHTDYTDDRKREGSLRFYKPKFSHIFCDMDGTLLNSKSQISLSTAEALKEVTSRGVKVVIATGKARPAVIDIFKMVNLAGKDGIVSEFSPGVFVQGLLVYGRQGREIFRRNLDPSICREALLYSLKHKIPLIAFSNDRCLTLFKHPLVDSLHTVYHEPKADIIPSVEQLLAGAEIQKLIFLDSSEGVAGTLRPYWEEAIEDRASVVQAVPDMLEIVPPGTSKGNGVRILLDHLGVPPNEIMAIGDGENDVEMLELASLGVALSNGSEKAKAVANVIGISNDEDGAADAIYRYAF</sequence>
<evidence type="ECO:0000256" key="7">
    <source>
        <dbReference type="ARBA" id="ARBA00022833"/>
    </source>
</evidence>
<dbReference type="CDD" id="cd07516">
    <property type="entry name" value="HAD_Pase"/>
    <property type="match status" value="1"/>
</dbReference>
<dbReference type="SUPFAM" id="SSF56784">
    <property type="entry name" value="HAD-like"/>
    <property type="match status" value="1"/>
</dbReference>
<dbReference type="GO" id="GO:0046872">
    <property type="term" value="F:metal ion binding"/>
    <property type="evidence" value="ECO:0007669"/>
    <property type="project" value="UniProtKB-KW"/>
</dbReference>
<dbReference type="NCBIfam" id="TIGR01484">
    <property type="entry name" value="HAD-SF-IIB"/>
    <property type="match status" value="1"/>
</dbReference>
<dbReference type="AlphaFoldDB" id="A0ABD3E8V9"/>
<dbReference type="Proteomes" id="UP001632038">
    <property type="component" value="Unassembled WGS sequence"/>
</dbReference>
<dbReference type="SFLD" id="SFLDS00003">
    <property type="entry name" value="Haloacid_Dehalogenase"/>
    <property type="match status" value="1"/>
</dbReference>
<reference evidence="9" key="1">
    <citation type="journal article" date="2024" name="IScience">
        <title>Strigolactones Initiate the Formation of Haustorium-like Structures in Castilleja.</title>
        <authorList>
            <person name="Buerger M."/>
            <person name="Peterson D."/>
            <person name="Chory J."/>
        </authorList>
    </citation>
    <scope>NUCLEOTIDE SEQUENCE [LARGE SCALE GENOMIC DNA]</scope>
</reference>
<protein>
    <submittedName>
        <fullName evidence="8">Uncharacterized protein</fullName>
    </submittedName>
</protein>
<keyword evidence="3" id="KW-0540">Nuclease</keyword>
<dbReference type="InterPro" id="IPR020549">
    <property type="entry name" value="YbeY_CS"/>
</dbReference>
<dbReference type="PROSITE" id="PS01306">
    <property type="entry name" value="UPF0054"/>
    <property type="match status" value="1"/>
</dbReference>
<dbReference type="Gene3D" id="3.40.50.1000">
    <property type="entry name" value="HAD superfamily/HAD-like"/>
    <property type="match status" value="1"/>
</dbReference>
<evidence type="ECO:0000313" key="9">
    <source>
        <dbReference type="Proteomes" id="UP001632038"/>
    </source>
</evidence>
<keyword evidence="6" id="KW-0378">Hydrolase</keyword>
<dbReference type="Gene3D" id="3.40.390.30">
    <property type="entry name" value="Metalloproteases ('zincins'), catalytic domain"/>
    <property type="match status" value="2"/>
</dbReference>
<dbReference type="Gene3D" id="3.30.1240.10">
    <property type="match status" value="1"/>
</dbReference>
<dbReference type="GO" id="GO:0016787">
    <property type="term" value="F:hydrolase activity"/>
    <property type="evidence" value="ECO:0007669"/>
    <property type="project" value="UniProtKB-KW"/>
</dbReference>
<comment type="similarity">
    <text evidence="2">Belongs to the endoribonuclease YbeY family.</text>
</comment>
<evidence type="ECO:0000256" key="5">
    <source>
        <dbReference type="ARBA" id="ARBA00022759"/>
    </source>
</evidence>
<dbReference type="PANTHER" id="PTHR46986">
    <property type="entry name" value="ENDORIBONUCLEASE YBEY, CHLOROPLASTIC"/>
    <property type="match status" value="1"/>
</dbReference>
<evidence type="ECO:0000256" key="1">
    <source>
        <dbReference type="ARBA" id="ARBA00001947"/>
    </source>
</evidence>
<dbReference type="NCBIfam" id="TIGR00099">
    <property type="entry name" value="Cof-subfamily"/>
    <property type="match status" value="1"/>
</dbReference>
<dbReference type="InterPro" id="IPR000150">
    <property type="entry name" value="Cof"/>
</dbReference>
<keyword evidence="4" id="KW-0479">Metal-binding</keyword>
<dbReference type="HAMAP" id="MF_00009">
    <property type="entry name" value="Endoribonucl_YbeY"/>
    <property type="match status" value="1"/>
</dbReference>
<dbReference type="PANTHER" id="PTHR46986:SF1">
    <property type="entry name" value="ENDORIBONUCLEASE YBEY, CHLOROPLASTIC"/>
    <property type="match status" value="1"/>
</dbReference>
<evidence type="ECO:0000256" key="2">
    <source>
        <dbReference type="ARBA" id="ARBA00010875"/>
    </source>
</evidence>
<dbReference type="SUPFAM" id="SSF55486">
    <property type="entry name" value="Metalloproteases ('zincins'), catalytic domain"/>
    <property type="match status" value="2"/>
</dbReference>
<evidence type="ECO:0000256" key="4">
    <source>
        <dbReference type="ARBA" id="ARBA00022723"/>
    </source>
</evidence>
<name>A0ABD3E8V9_9LAMI</name>
<comment type="caution">
    <text evidence="8">The sequence shown here is derived from an EMBL/GenBank/DDBJ whole genome shotgun (WGS) entry which is preliminary data.</text>
</comment>
<dbReference type="Pfam" id="PF02130">
    <property type="entry name" value="YbeY"/>
    <property type="match status" value="2"/>
</dbReference>